<feature type="domain" description="Antitoxin Xre/MbcA/ParS-like toxin-binding" evidence="1">
    <location>
        <begin position="100"/>
        <end position="151"/>
    </location>
</feature>
<keyword evidence="3" id="KW-0808">Transferase</keyword>
<dbReference type="Pfam" id="PF09722">
    <property type="entry name" value="Xre_MbcA_ParS_C"/>
    <property type="match status" value="1"/>
</dbReference>
<dbReference type="RefSeq" id="WP_068907217.1">
    <property type="nucleotide sequence ID" value="NZ_LXEW01000009.1"/>
</dbReference>
<protein>
    <submittedName>
        <fullName evidence="3">Putative phosphatase/kinase</fullName>
    </submittedName>
</protein>
<evidence type="ECO:0000313" key="3">
    <source>
        <dbReference type="EMBL" id="OAT54621.1"/>
    </source>
</evidence>
<comment type="caution">
    <text evidence="3">The sequence shown here is derived from an EMBL/GenBank/DDBJ whole genome shotgun (WGS) entry which is preliminary data.</text>
</comment>
<dbReference type="OrthoDB" id="8595277at2"/>
<dbReference type="AlphaFoldDB" id="A0A1B7K397"/>
<evidence type="ECO:0000313" key="4">
    <source>
        <dbReference type="Proteomes" id="UP000078224"/>
    </source>
</evidence>
<name>A0A1B7K397_9GAMM</name>
<dbReference type="GO" id="GO:0003677">
    <property type="term" value="F:DNA binding"/>
    <property type="evidence" value="ECO:0007669"/>
    <property type="project" value="InterPro"/>
</dbReference>
<proteinExistence type="predicted"/>
<dbReference type="Proteomes" id="UP000078224">
    <property type="component" value="Unassembled WGS sequence"/>
</dbReference>
<sequence>MRNYIPTLPTSNIVSPTFKPLWRFAGLPAERGVELTHFLRQGLSVNVLDNIQEWSGMSKAELLRISGINERNFARRKNAGQPLNTDESERIARLVRVFDAAVRLFNGDKVAANDWLNHPVKGLGHLRPIELIATESGALEVIDLIGRIEQGVFS</sequence>
<organism evidence="3 4">
    <name type="scientific">Providencia heimbachae ATCC 35613</name>
    <dbReference type="NCBI Taxonomy" id="1354272"/>
    <lineage>
        <taxon>Bacteria</taxon>
        <taxon>Pseudomonadati</taxon>
        <taxon>Pseudomonadota</taxon>
        <taxon>Gammaproteobacteria</taxon>
        <taxon>Enterobacterales</taxon>
        <taxon>Morganellaceae</taxon>
        <taxon>Providencia</taxon>
    </lineage>
</organism>
<evidence type="ECO:0000259" key="1">
    <source>
        <dbReference type="Pfam" id="PF09722"/>
    </source>
</evidence>
<keyword evidence="4" id="KW-1185">Reference proteome</keyword>
<evidence type="ECO:0000259" key="2">
    <source>
        <dbReference type="Pfam" id="PF20432"/>
    </source>
</evidence>
<dbReference type="PATRIC" id="fig|1354272.4.peg.327"/>
<dbReference type="InterPro" id="IPR046847">
    <property type="entry name" value="Xre-like_HTH"/>
</dbReference>
<dbReference type="Pfam" id="PF20432">
    <property type="entry name" value="Xre-like-HTH"/>
    <property type="match status" value="1"/>
</dbReference>
<dbReference type="InterPro" id="IPR024467">
    <property type="entry name" value="Xre/MbcA/ParS-like_toxin-bd"/>
</dbReference>
<reference evidence="3 4" key="1">
    <citation type="submission" date="2016-04" db="EMBL/GenBank/DDBJ databases">
        <title>ATOL: Assembling a taxonomically balanced genome-scale reconstruction of the evolutionary history of the Enterobacteriaceae.</title>
        <authorList>
            <person name="Plunkett G.III."/>
            <person name="Neeno-Eckwall E.C."/>
            <person name="Glasner J.D."/>
            <person name="Perna N.T."/>
        </authorList>
    </citation>
    <scope>NUCLEOTIDE SEQUENCE [LARGE SCALE GENOMIC DNA]</scope>
    <source>
        <strain evidence="3 4">ATCC 35613</strain>
    </source>
</reference>
<keyword evidence="3" id="KW-0418">Kinase</keyword>
<feature type="domain" description="Antitoxin Xre-like helix-turn-helix" evidence="2">
    <location>
        <begin position="37"/>
        <end position="96"/>
    </location>
</feature>
<dbReference type="EMBL" id="LXEW01000009">
    <property type="protein sequence ID" value="OAT54621.1"/>
    <property type="molecule type" value="Genomic_DNA"/>
</dbReference>
<accession>A0A1B7K397</accession>
<dbReference type="InterPro" id="IPR011979">
    <property type="entry name" value="Antitox_Xre"/>
</dbReference>
<dbReference type="GO" id="GO:0016301">
    <property type="term" value="F:kinase activity"/>
    <property type="evidence" value="ECO:0007669"/>
    <property type="project" value="UniProtKB-KW"/>
</dbReference>
<dbReference type="NCBIfam" id="TIGR02293">
    <property type="entry name" value="TAS_TIGR02293"/>
    <property type="match status" value="1"/>
</dbReference>
<gene>
    <name evidence="3" type="ORF">M998_0315</name>
</gene>